<evidence type="ECO:0000313" key="4">
    <source>
        <dbReference type="EMBL" id="KAJ2784976.1"/>
    </source>
</evidence>
<feature type="region of interest" description="Disordered" evidence="1">
    <location>
        <begin position="623"/>
        <end position="673"/>
    </location>
</feature>
<protein>
    <submittedName>
        <fullName evidence="4">Glycerol-3-phosphate/dihydroxyacetone phosphate acyltransferase</fullName>
    </submittedName>
</protein>
<evidence type="ECO:0000256" key="1">
    <source>
        <dbReference type="SAM" id="MobiDB-lite"/>
    </source>
</evidence>
<feature type="domain" description="Phospholipid/glycerol acyltransferase" evidence="3">
    <location>
        <begin position="49"/>
        <end position="256"/>
    </location>
</feature>
<evidence type="ECO:0000259" key="3">
    <source>
        <dbReference type="SMART" id="SM00563"/>
    </source>
</evidence>
<dbReference type="SUPFAM" id="SSF69593">
    <property type="entry name" value="Glycerol-3-phosphate (1)-acyltransferase"/>
    <property type="match status" value="1"/>
</dbReference>
<dbReference type="SMART" id="SM00563">
    <property type="entry name" value="PlsC"/>
    <property type="match status" value="1"/>
</dbReference>
<dbReference type="PANTHER" id="PTHR31605:SF0">
    <property type="entry name" value="GLYCEROL-3-PHOSPHATE O-ACYLTRANSFERASE 1"/>
    <property type="match status" value="1"/>
</dbReference>
<evidence type="ECO:0000313" key="5">
    <source>
        <dbReference type="Proteomes" id="UP001140217"/>
    </source>
</evidence>
<feature type="transmembrane region" description="Helical" evidence="2">
    <location>
        <begin position="398"/>
        <end position="425"/>
    </location>
</feature>
<dbReference type="OrthoDB" id="2427554at2759"/>
<accession>A0A9W8HH58</accession>
<keyword evidence="4" id="KW-0808">Transferase</keyword>
<keyword evidence="2" id="KW-0472">Membrane</keyword>
<feature type="transmembrane region" description="Helical" evidence="2">
    <location>
        <begin position="456"/>
        <end position="479"/>
    </location>
</feature>
<dbReference type="EMBL" id="JANBUL010000017">
    <property type="protein sequence ID" value="KAJ2784976.1"/>
    <property type="molecule type" value="Genomic_DNA"/>
</dbReference>
<comment type="caution">
    <text evidence="4">The sequence shown here is derived from an EMBL/GenBank/DDBJ whole genome shotgun (WGS) entry which is preliminary data.</text>
</comment>
<dbReference type="CDD" id="cd07992">
    <property type="entry name" value="LPLAT_AAK14816-like"/>
    <property type="match status" value="1"/>
</dbReference>
<dbReference type="Pfam" id="PF01553">
    <property type="entry name" value="Acyltransferase"/>
    <property type="match status" value="1"/>
</dbReference>
<proteinExistence type="predicted"/>
<keyword evidence="5" id="KW-1185">Reference proteome</keyword>
<sequence>MERRRGDVAETFLIYDLFRAFWTRVVGLFFREIAERNAHLIPRTGPVIFVVAPHHNQFVDPVILLMHAMRRVYFLTAAVSMRRRFIGFYGRCLRGIPVERQQDLAVAGSGRIQLEDRYADPTLIVGEGTRFTAELRPGMKIALPRGAGMAKVEEVLSDTRVRIAKELKELAALELLTQSGGTAFKAVPHVDQDEMYHAVYSRLNKGECVGIFPEGGSHDRTEMLPLKAGATIMALGATAANPELGLKIVPTGLNYFHPSKFRSRAVIDFGQPIEVPAELVAKYRRGGAAKREACDELLQTVAEGLKQVTLNTPDLETLRLIQAGRRLYRPTQHQLTMAQQVELTRRFIKGYNTYRDLPEVKELRERVADYNQQLRYYGIRDHQVETMRVGRARAGALFVWRVLWLGIMGLCALPGTVLNAPVFVVTSVASKRKARAALAASTVKVRARDVIATWKILIALVLVPLLYTAYSAAAVVAVRRLQTPGAAGLLGQAAHMSGVAIYLWAWALAAFMSYTALVFGEQAMDIVKSIRPLFLTLIVGSEHTELLARRREELSDDITELVNELGPQIYPEFSTTRIADQLGAAPSATHANIVNASADALHRTMRDGEHALRQRIARTAAGLAGDGSNGIGSGSGSGSDVEPHAGDSGAPHVRRRRASKYAFSPPTPRTMETLNSISPMEFLSTATAVPPPSAAAAARCSASRDAAATPHSPGASSDPSASKKSPETPDDEQRGLFHFT</sequence>
<dbReference type="GO" id="GO:0004366">
    <property type="term" value="F:glycerol-3-phosphate O-acyltransferase activity"/>
    <property type="evidence" value="ECO:0007669"/>
    <property type="project" value="TreeGrafter"/>
</dbReference>
<dbReference type="Proteomes" id="UP001140217">
    <property type="component" value="Unassembled WGS sequence"/>
</dbReference>
<gene>
    <name evidence="4" type="primary">SCT1</name>
    <name evidence="4" type="ORF">H4R18_000790</name>
</gene>
<organism evidence="4 5">
    <name type="scientific">Coemansia javaensis</name>
    <dbReference type="NCBI Taxonomy" id="2761396"/>
    <lineage>
        <taxon>Eukaryota</taxon>
        <taxon>Fungi</taxon>
        <taxon>Fungi incertae sedis</taxon>
        <taxon>Zoopagomycota</taxon>
        <taxon>Kickxellomycotina</taxon>
        <taxon>Kickxellomycetes</taxon>
        <taxon>Kickxellales</taxon>
        <taxon>Kickxellaceae</taxon>
        <taxon>Coemansia</taxon>
    </lineage>
</organism>
<name>A0A9W8HH58_9FUNG</name>
<keyword evidence="2" id="KW-1133">Transmembrane helix</keyword>
<dbReference type="AlphaFoldDB" id="A0A9W8HH58"/>
<dbReference type="GO" id="GO:0008654">
    <property type="term" value="P:phospholipid biosynthetic process"/>
    <property type="evidence" value="ECO:0007669"/>
    <property type="project" value="TreeGrafter"/>
</dbReference>
<dbReference type="GO" id="GO:0016287">
    <property type="term" value="F:glycerone-phosphate O-acyltransferase activity"/>
    <property type="evidence" value="ECO:0007669"/>
    <property type="project" value="TreeGrafter"/>
</dbReference>
<evidence type="ECO:0000256" key="2">
    <source>
        <dbReference type="SAM" id="Phobius"/>
    </source>
</evidence>
<keyword evidence="2" id="KW-0812">Transmembrane</keyword>
<feature type="compositionally biased region" description="Low complexity" evidence="1">
    <location>
        <begin position="688"/>
        <end position="723"/>
    </location>
</feature>
<feature type="compositionally biased region" description="Basic and acidic residues" evidence="1">
    <location>
        <begin position="724"/>
        <end position="740"/>
    </location>
</feature>
<feature type="transmembrane region" description="Helical" evidence="2">
    <location>
        <begin position="499"/>
        <end position="519"/>
    </location>
</feature>
<keyword evidence="4" id="KW-0012">Acyltransferase</keyword>
<feature type="region of interest" description="Disordered" evidence="1">
    <location>
        <begin position="688"/>
        <end position="740"/>
    </location>
</feature>
<feature type="compositionally biased region" description="Gly residues" evidence="1">
    <location>
        <begin position="624"/>
        <end position="637"/>
    </location>
</feature>
<dbReference type="InterPro" id="IPR002123">
    <property type="entry name" value="Plipid/glycerol_acylTrfase"/>
</dbReference>
<dbReference type="InterPro" id="IPR052744">
    <property type="entry name" value="GPAT/DAPAT"/>
</dbReference>
<dbReference type="PANTHER" id="PTHR31605">
    <property type="entry name" value="GLYCEROL-3-PHOSPHATE O-ACYLTRANSFERASE 1"/>
    <property type="match status" value="1"/>
</dbReference>
<reference evidence="4" key="1">
    <citation type="submission" date="2022-07" db="EMBL/GenBank/DDBJ databases">
        <title>Phylogenomic reconstructions and comparative analyses of Kickxellomycotina fungi.</title>
        <authorList>
            <person name="Reynolds N.K."/>
            <person name="Stajich J.E."/>
            <person name="Barry K."/>
            <person name="Grigoriev I.V."/>
            <person name="Crous P."/>
            <person name="Smith M.E."/>
        </authorList>
    </citation>
    <scope>NUCLEOTIDE SEQUENCE</scope>
    <source>
        <strain evidence="4">NBRC 105414</strain>
    </source>
</reference>